<sequence length="76" mass="8619">MTYGIDISGTEIRWVRFSAESNMATCGRIPLDERSSNYTLKQTVKRLFAAKKVRSFVYPIWGVGVRAKLFGSNKVD</sequence>
<dbReference type="Proteomes" id="UP000630660">
    <property type="component" value="Unassembled WGS sequence"/>
</dbReference>
<accession>A0A9D5KAB7</accession>
<protein>
    <submittedName>
        <fullName evidence="1">Uncharacterized protein</fullName>
    </submittedName>
</protein>
<comment type="caution">
    <text evidence="1">The sequence shown here is derived from an EMBL/GenBank/DDBJ whole genome shotgun (WGS) entry which is preliminary data.</text>
</comment>
<dbReference type="AlphaFoldDB" id="A0A9D5KAB7"/>
<name>A0A9D5KAB7_UNCW3</name>
<evidence type="ECO:0000313" key="2">
    <source>
        <dbReference type="Proteomes" id="UP000630660"/>
    </source>
</evidence>
<feature type="non-terminal residue" evidence="1">
    <location>
        <position position="76"/>
    </location>
</feature>
<evidence type="ECO:0000313" key="1">
    <source>
        <dbReference type="EMBL" id="MBD3365015.1"/>
    </source>
</evidence>
<gene>
    <name evidence="1" type="ORF">GF359_07350</name>
</gene>
<organism evidence="1 2">
    <name type="scientific">candidate division WOR-3 bacterium</name>
    <dbReference type="NCBI Taxonomy" id="2052148"/>
    <lineage>
        <taxon>Bacteria</taxon>
        <taxon>Bacteria division WOR-3</taxon>
    </lineage>
</organism>
<proteinExistence type="predicted"/>
<reference evidence="1" key="1">
    <citation type="submission" date="2019-11" db="EMBL/GenBank/DDBJ databases">
        <title>Microbial mats filling the niche in hypersaline microbial mats.</title>
        <authorList>
            <person name="Wong H.L."/>
            <person name="Macleod F.I."/>
            <person name="White R.A. III"/>
            <person name="Burns B.P."/>
        </authorList>
    </citation>
    <scope>NUCLEOTIDE SEQUENCE</scope>
    <source>
        <strain evidence="1">Bin_327</strain>
    </source>
</reference>
<dbReference type="EMBL" id="WJKJ01000243">
    <property type="protein sequence ID" value="MBD3365015.1"/>
    <property type="molecule type" value="Genomic_DNA"/>
</dbReference>